<dbReference type="STRING" id="880526.GCA_000427365_00018"/>
<sequence length="68" mass="7880">MNLSENGGRFYDRLQVGRWTIRRMSTTDHYRSADIPASIFNESEVICKKLTIFAEAIINPNKCSRQKT</sequence>
<keyword evidence="2" id="KW-1185">Reference proteome</keyword>
<dbReference type="EMBL" id="UGVL01000001">
    <property type="protein sequence ID" value="SUE34320.1"/>
    <property type="molecule type" value="Genomic_DNA"/>
</dbReference>
<dbReference type="Proteomes" id="UP000255233">
    <property type="component" value="Unassembled WGS sequence"/>
</dbReference>
<proteinExistence type="predicted"/>
<accession>A0A379MTS4</accession>
<protein>
    <submittedName>
        <fullName evidence="1">Uncharacterized protein</fullName>
    </submittedName>
</protein>
<organism evidence="1 2">
    <name type="scientific">Rikenella microfusus</name>
    <dbReference type="NCBI Taxonomy" id="28139"/>
    <lineage>
        <taxon>Bacteria</taxon>
        <taxon>Pseudomonadati</taxon>
        <taxon>Bacteroidota</taxon>
        <taxon>Bacteroidia</taxon>
        <taxon>Bacteroidales</taxon>
        <taxon>Rikenellaceae</taxon>
        <taxon>Rikenella</taxon>
    </lineage>
</organism>
<evidence type="ECO:0000313" key="2">
    <source>
        <dbReference type="Proteomes" id="UP000255233"/>
    </source>
</evidence>
<evidence type="ECO:0000313" key="1">
    <source>
        <dbReference type="EMBL" id="SUE34320.1"/>
    </source>
</evidence>
<dbReference type="AlphaFoldDB" id="A0A379MTS4"/>
<name>A0A379MTS4_9BACT</name>
<gene>
    <name evidence="1" type="ORF">NCTC11190_01543</name>
</gene>
<reference evidence="1 2" key="1">
    <citation type="submission" date="2018-06" db="EMBL/GenBank/DDBJ databases">
        <authorList>
            <consortium name="Pathogen Informatics"/>
            <person name="Doyle S."/>
        </authorList>
    </citation>
    <scope>NUCLEOTIDE SEQUENCE [LARGE SCALE GENOMIC DNA]</scope>
    <source>
        <strain evidence="1 2">NCTC11190</strain>
    </source>
</reference>